<dbReference type="InterPro" id="IPR000719">
    <property type="entry name" value="Prot_kinase_dom"/>
</dbReference>
<evidence type="ECO:0000259" key="8">
    <source>
        <dbReference type="PROSITE" id="PS50011"/>
    </source>
</evidence>
<dbReference type="PANTHER" id="PTHR24056:SF107">
    <property type="entry name" value="CYCLIN-DEPENDENT KINASE 11A-RELATED"/>
    <property type="match status" value="1"/>
</dbReference>
<evidence type="ECO:0000256" key="1">
    <source>
        <dbReference type="ARBA" id="ARBA00006485"/>
    </source>
</evidence>
<feature type="compositionally biased region" description="Polar residues" evidence="7">
    <location>
        <begin position="1"/>
        <end position="21"/>
    </location>
</feature>
<dbReference type="FunFam" id="1.10.510.10:FF:000533">
    <property type="entry name" value="cyclin-dependent kinase 10"/>
    <property type="match status" value="1"/>
</dbReference>
<feature type="compositionally biased region" description="Basic residues" evidence="7">
    <location>
        <begin position="41"/>
        <end position="60"/>
    </location>
</feature>
<dbReference type="Gene3D" id="1.10.510.10">
    <property type="entry name" value="Transferase(Phosphotransferase) domain 1"/>
    <property type="match status" value="1"/>
</dbReference>
<dbReference type="GO" id="GO:0007346">
    <property type="term" value="P:regulation of mitotic cell cycle"/>
    <property type="evidence" value="ECO:0007669"/>
    <property type="project" value="TreeGrafter"/>
</dbReference>
<sequence>MSEEVTNISNSSPHRPSQAANQKPRKDKSGLKKAATDRISKNKIRREKTNPKHKTSKGIKKQQQDIIDAESPFHPAFQSCRSVDEFQYLYKIDEGSFGVIHGAKDKRTGELVALKQLKKINEREGYSIAARRELEILHKMQHPNIVASRGLASSSRNDRVYIVMELVDYDLKTFMQTMHSNKQLFSVEHVKCLMKQLLRAVQHLHDHHVMHRDLKTSNILLSNEGVLKVADFGMAREYELNPRLYTPAVMTRWYRAPEILLLLKEYSCPVDIWSIGCIFAELVTLRPLFPGSSELNQMTRIFKTLGTPSDSIWPGFSELRMVKNIMFDHYPPDGLRKKISQELLSEHGLSLLQCLLTYDPSKRITAAAALEHAYFEEQPVAVEPAMFLTLPARSAVRPG</sequence>
<dbReference type="InterPro" id="IPR011009">
    <property type="entry name" value="Kinase-like_dom_sf"/>
</dbReference>
<dbReference type="PROSITE" id="PS00108">
    <property type="entry name" value="PROTEIN_KINASE_ST"/>
    <property type="match status" value="1"/>
</dbReference>
<dbReference type="InterPro" id="IPR008271">
    <property type="entry name" value="Ser/Thr_kinase_AS"/>
</dbReference>
<keyword evidence="3" id="KW-0808">Transferase</keyword>
<name>A0A9R0DSW3_SPOFR</name>
<dbReference type="GO" id="GO:0004674">
    <property type="term" value="F:protein serine/threonine kinase activity"/>
    <property type="evidence" value="ECO:0007669"/>
    <property type="project" value="UniProtKB-KW"/>
</dbReference>
<dbReference type="Pfam" id="PF00069">
    <property type="entry name" value="Pkinase"/>
    <property type="match status" value="1"/>
</dbReference>
<dbReference type="Gene3D" id="3.30.200.20">
    <property type="entry name" value="Phosphorylase Kinase, domain 1"/>
    <property type="match status" value="1"/>
</dbReference>
<evidence type="ECO:0000256" key="4">
    <source>
        <dbReference type="ARBA" id="ARBA00022741"/>
    </source>
</evidence>
<evidence type="ECO:0000256" key="2">
    <source>
        <dbReference type="ARBA" id="ARBA00022527"/>
    </source>
</evidence>
<dbReference type="PROSITE" id="PS50011">
    <property type="entry name" value="PROTEIN_KINASE_DOM"/>
    <property type="match status" value="1"/>
</dbReference>
<keyword evidence="5" id="KW-0418">Kinase</keyword>
<reference evidence="10" key="1">
    <citation type="submission" date="2025-08" db="UniProtKB">
        <authorList>
            <consortium name="RefSeq"/>
        </authorList>
    </citation>
    <scope>IDENTIFICATION</scope>
    <source>
        <tissue evidence="10">Whole larval tissue</tissue>
    </source>
</reference>
<dbReference type="SMART" id="SM00220">
    <property type="entry name" value="S_TKc"/>
    <property type="match status" value="1"/>
</dbReference>
<dbReference type="Proteomes" id="UP000829999">
    <property type="component" value="Chromosome 10"/>
</dbReference>
<evidence type="ECO:0000313" key="9">
    <source>
        <dbReference type="Proteomes" id="UP000829999"/>
    </source>
</evidence>
<dbReference type="AlphaFoldDB" id="A0A9R0DSW3"/>
<gene>
    <name evidence="10" type="primary">LOC126911176</name>
</gene>
<comment type="similarity">
    <text evidence="1">Belongs to the protein kinase superfamily. CMGC Ser/Thr protein kinase family. CDC2/CDKX subfamily.</text>
</comment>
<evidence type="ECO:0000256" key="6">
    <source>
        <dbReference type="ARBA" id="ARBA00022840"/>
    </source>
</evidence>
<dbReference type="GO" id="GO:0005524">
    <property type="term" value="F:ATP binding"/>
    <property type="evidence" value="ECO:0007669"/>
    <property type="project" value="UniProtKB-KW"/>
</dbReference>
<protein>
    <submittedName>
        <fullName evidence="10">Serine/threonine-protein kinase PITSLRE-like</fullName>
    </submittedName>
</protein>
<accession>A0A9R0DSW3</accession>
<dbReference type="PANTHER" id="PTHR24056">
    <property type="entry name" value="CELL DIVISION PROTEIN KINASE"/>
    <property type="match status" value="1"/>
</dbReference>
<dbReference type="GeneID" id="126911176"/>
<dbReference type="InterPro" id="IPR050108">
    <property type="entry name" value="CDK"/>
</dbReference>
<feature type="compositionally biased region" description="Basic and acidic residues" evidence="7">
    <location>
        <begin position="27"/>
        <end position="40"/>
    </location>
</feature>
<feature type="domain" description="Protein kinase" evidence="8">
    <location>
        <begin position="86"/>
        <end position="375"/>
    </location>
</feature>
<organism evidence="9 10">
    <name type="scientific">Spodoptera frugiperda</name>
    <name type="common">Fall armyworm</name>
    <dbReference type="NCBI Taxonomy" id="7108"/>
    <lineage>
        <taxon>Eukaryota</taxon>
        <taxon>Metazoa</taxon>
        <taxon>Ecdysozoa</taxon>
        <taxon>Arthropoda</taxon>
        <taxon>Hexapoda</taxon>
        <taxon>Insecta</taxon>
        <taxon>Pterygota</taxon>
        <taxon>Neoptera</taxon>
        <taxon>Endopterygota</taxon>
        <taxon>Lepidoptera</taxon>
        <taxon>Glossata</taxon>
        <taxon>Ditrysia</taxon>
        <taxon>Noctuoidea</taxon>
        <taxon>Noctuidae</taxon>
        <taxon>Amphipyrinae</taxon>
        <taxon>Spodoptera</taxon>
    </lineage>
</organism>
<dbReference type="SUPFAM" id="SSF56112">
    <property type="entry name" value="Protein kinase-like (PK-like)"/>
    <property type="match status" value="1"/>
</dbReference>
<keyword evidence="4" id="KW-0547">Nucleotide-binding</keyword>
<keyword evidence="2" id="KW-0723">Serine/threonine-protein kinase</keyword>
<proteinExistence type="inferred from homology"/>
<keyword evidence="9" id="KW-1185">Reference proteome</keyword>
<evidence type="ECO:0000256" key="5">
    <source>
        <dbReference type="ARBA" id="ARBA00022777"/>
    </source>
</evidence>
<evidence type="ECO:0000313" key="10">
    <source>
        <dbReference type="RefSeq" id="XP_050552539.1"/>
    </source>
</evidence>
<evidence type="ECO:0000256" key="7">
    <source>
        <dbReference type="SAM" id="MobiDB-lite"/>
    </source>
</evidence>
<dbReference type="GO" id="GO:0005634">
    <property type="term" value="C:nucleus"/>
    <property type="evidence" value="ECO:0007669"/>
    <property type="project" value="TreeGrafter"/>
</dbReference>
<feature type="region of interest" description="Disordered" evidence="7">
    <location>
        <begin position="1"/>
        <end position="65"/>
    </location>
</feature>
<dbReference type="OrthoDB" id="647at2759"/>
<keyword evidence="6" id="KW-0067">ATP-binding</keyword>
<evidence type="ECO:0000256" key="3">
    <source>
        <dbReference type="ARBA" id="ARBA00022679"/>
    </source>
</evidence>
<dbReference type="RefSeq" id="XP_050552539.1">
    <property type="nucleotide sequence ID" value="XM_050696582.1"/>
</dbReference>